<sequence>MGQTGDRLRGHKIALLTSIPNPSCSGGSSVMLLCPAPCAHHTPPQIPATLKVLNKQDLYPWPRNASKSTCLLGLDVKCGAVLAA</sequence>
<accession>A0AAD9BST0</accession>
<dbReference type="Proteomes" id="UP001228049">
    <property type="component" value="Unassembled WGS sequence"/>
</dbReference>
<protein>
    <submittedName>
        <fullName evidence="1">Alpha-agarase</fullName>
    </submittedName>
</protein>
<evidence type="ECO:0000313" key="2">
    <source>
        <dbReference type="Proteomes" id="UP001228049"/>
    </source>
</evidence>
<comment type="caution">
    <text evidence="1">The sequence shown here is derived from an EMBL/GenBank/DDBJ whole genome shotgun (WGS) entry which is preliminary data.</text>
</comment>
<reference evidence="1" key="1">
    <citation type="submission" date="2023-04" db="EMBL/GenBank/DDBJ databases">
        <title>Chromosome-level genome of Chaenocephalus aceratus.</title>
        <authorList>
            <person name="Park H."/>
        </authorList>
    </citation>
    <scope>NUCLEOTIDE SEQUENCE</scope>
    <source>
        <strain evidence="1">DE</strain>
        <tissue evidence="1">Muscle</tissue>
    </source>
</reference>
<evidence type="ECO:0000313" key="1">
    <source>
        <dbReference type="EMBL" id="KAK1887949.1"/>
    </source>
</evidence>
<gene>
    <name evidence="1" type="ORF">KUDE01_028736</name>
</gene>
<dbReference type="EMBL" id="JASDAP010000018">
    <property type="protein sequence ID" value="KAK1887949.1"/>
    <property type="molecule type" value="Genomic_DNA"/>
</dbReference>
<keyword evidence="2" id="KW-1185">Reference proteome</keyword>
<dbReference type="AlphaFoldDB" id="A0AAD9BST0"/>
<organism evidence="1 2">
    <name type="scientific">Dissostichus eleginoides</name>
    <name type="common">Patagonian toothfish</name>
    <name type="synonym">Dissostichus amissus</name>
    <dbReference type="NCBI Taxonomy" id="100907"/>
    <lineage>
        <taxon>Eukaryota</taxon>
        <taxon>Metazoa</taxon>
        <taxon>Chordata</taxon>
        <taxon>Craniata</taxon>
        <taxon>Vertebrata</taxon>
        <taxon>Euteleostomi</taxon>
        <taxon>Actinopterygii</taxon>
        <taxon>Neopterygii</taxon>
        <taxon>Teleostei</taxon>
        <taxon>Neoteleostei</taxon>
        <taxon>Acanthomorphata</taxon>
        <taxon>Eupercaria</taxon>
        <taxon>Perciformes</taxon>
        <taxon>Notothenioidei</taxon>
        <taxon>Nototheniidae</taxon>
        <taxon>Dissostichus</taxon>
    </lineage>
</organism>
<name>A0AAD9BST0_DISEL</name>
<proteinExistence type="predicted"/>